<evidence type="ECO:0000313" key="2">
    <source>
        <dbReference type="EMBL" id="MEK8046691.1"/>
    </source>
</evidence>
<dbReference type="CDD" id="cd00038">
    <property type="entry name" value="CAP_ED"/>
    <property type="match status" value="1"/>
</dbReference>
<sequence>MAVENLVEALQTLNADDALRARFNKQQWLTLVGFLQQHTLRSGDVLIRFRDMDRGMYFLESGTLQVYVPDSAPVRRPVAILRPGSVVGEPSLFGETPRMAQVEAMSPCTVWLLTGPRFEELSARQPSLGIEFLRAVGGVMAERMRANLERGLPVA</sequence>
<dbReference type="InterPro" id="IPR000595">
    <property type="entry name" value="cNMP-bd_dom"/>
</dbReference>
<dbReference type="PROSITE" id="PS50042">
    <property type="entry name" value="CNMP_BINDING_3"/>
    <property type="match status" value="1"/>
</dbReference>
<evidence type="ECO:0000259" key="1">
    <source>
        <dbReference type="PROSITE" id="PS50042"/>
    </source>
</evidence>
<evidence type="ECO:0000313" key="3">
    <source>
        <dbReference type="Proteomes" id="UP001379945"/>
    </source>
</evidence>
<protein>
    <submittedName>
        <fullName evidence="2">Cyclic nucleotide-binding domain-containing protein</fullName>
    </submittedName>
</protein>
<dbReference type="SUPFAM" id="SSF51206">
    <property type="entry name" value="cAMP-binding domain-like"/>
    <property type="match status" value="1"/>
</dbReference>
<feature type="domain" description="Cyclic nucleotide-binding" evidence="1">
    <location>
        <begin position="19"/>
        <end position="121"/>
    </location>
</feature>
<dbReference type="InterPro" id="IPR014710">
    <property type="entry name" value="RmlC-like_jellyroll"/>
</dbReference>
<organism evidence="2 3">
    <name type="scientific">Ideonella margarita</name>
    <dbReference type="NCBI Taxonomy" id="2984191"/>
    <lineage>
        <taxon>Bacteria</taxon>
        <taxon>Pseudomonadati</taxon>
        <taxon>Pseudomonadota</taxon>
        <taxon>Betaproteobacteria</taxon>
        <taxon>Burkholderiales</taxon>
        <taxon>Sphaerotilaceae</taxon>
        <taxon>Ideonella</taxon>
    </lineage>
</organism>
<dbReference type="SMART" id="SM00100">
    <property type="entry name" value="cNMP"/>
    <property type="match status" value="1"/>
</dbReference>
<dbReference type="Proteomes" id="UP001379945">
    <property type="component" value="Unassembled WGS sequence"/>
</dbReference>
<reference evidence="2 3" key="1">
    <citation type="submission" date="2024-04" db="EMBL/GenBank/DDBJ databases">
        <title>Novel species of the genus Ideonella isolated from streams.</title>
        <authorList>
            <person name="Lu H."/>
        </authorList>
    </citation>
    <scope>NUCLEOTIDE SEQUENCE [LARGE SCALE GENOMIC DNA]</scope>
    <source>
        <strain evidence="2 3">LYT19W</strain>
    </source>
</reference>
<dbReference type="Gene3D" id="2.60.120.10">
    <property type="entry name" value="Jelly Rolls"/>
    <property type="match status" value="1"/>
</dbReference>
<accession>A0ABU9C478</accession>
<gene>
    <name evidence="2" type="ORF">AACH00_10055</name>
</gene>
<dbReference type="Pfam" id="PF00027">
    <property type="entry name" value="cNMP_binding"/>
    <property type="match status" value="1"/>
</dbReference>
<dbReference type="InterPro" id="IPR050397">
    <property type="entry name" value="Env_Response_Regulators"/>
</dbReference>
<dbReference type="InterPro" id="IPR018490">
    <property type="entry name" value="cNMP-bd_dom_sf"/>
</dbReference>
<proteinExistence type="predicted"/>
<dbReference type="RefSeq" id="WP_341398989.1">
    <property type="nucleotide sequence ID" value="NZ_JBBUTI010000006.1"/>
</dbReference>
<dbReference type="EMBL" id="JBBUTI010000006">
    <property type="protein sequence ID" value="MEK8046691.1"/>
    <property type="molecule type" value="Genomic_DNA"/>
</dbReference>
<name>A0ABU9C478_9BURK</name>
<comment type="caution">
    <text evidence="2">The sequence shown here is derived from an EMBL/GenBank/DDBJ whole genome shotgun (WGS) entry which is preliminary data.</text>
</comment>
<keyword evidence="3" id="KW-1185">Reference proteome</keyword>
<dbReference type="PANTHER" id="PTHR24567:SF74">
    <property type="entry name" value="HTH-TYPE TRANSCRIPTIONAL REGULATOR ARCR"/>
    <property type="match status" value="1"/>
</dbReference>
<dbReference type="PANTHER" id="PTHR24567">
    <property type="entry name" value="CRP FAMILY TRANSCRIPTIONAL REGULATORY PROTEIN"/>
    <property type="match status" value="1"/>
</dbReference>